<evidence type="ECO:0000313" key="3">
    <source>
        <dbReference type="Proteomes" id="UP000199630"/>
    </source>
</evidence>
<dbReference type="PANTHER" id="PTHR31157">
    <property type="entry name" value="SCP DOMAIN-CONTAINING PROTEIN"/>
    <property type="match status" value="1"/>
</dbReference>
<dbReference type="OrthoDB" id="9811255at2"/>
<accession>A0A1I3WJ67</accession>
<dbReference type="Proteomes" id="UP000199630">
    <property type="component" value="Unassembled WGS sequence"/>
</dbReference>
<protein>
    <submittedName>
        <fullName evidence="2">Cysteine-rich secretory protein family protein</fullName>
    </submittedName>
</protein>
<evidence type="ECO:0000259" key="1">
    <source>
        <dbReference type="Pfam" id="PF00188"/>
    </source>
</evidence>
<gene>
    <name evidence="2" type="ORF">SAMN04487991_3776</name>
</gene>
<dbReference type="STRING" id="588602.SAMN04487991_3776"/>
<dbReference type="CDD" id="cd05379">
    <property type="entry name" value="CAP_bacterial"/>
    <property type="match status" value="1"/>
</dbReference>
<dbReference type="RefSeq" id="WP_090062354.1">
    <property type="nucleotide sequence ID" value="NZ_FORH01000008.1"/>
</dbReference>
<proteinExistence type="predicted"/>
<feature type="domain" description="SCP" evidence="1">
    <location>
        <begin position="53"/>
        <end position="158"/>
    </location>
</feature>
<sequence length="170" mass="18174">MTALRVLMALALGIGIGAGIGAGASEARDLRPLPKATVSIPVSNPQATARDLLSAMNAERRAQGLRKLRLNSALSKAAQAHVDDMIRRNYFAHIAPNGSRPIHRANAAGYKGCMVAENLSYSWKTIDLAMAGWMQSSGHRANLLNREMKDVGIGIGPNNLFVAVFAKPCR</sequence>
<dbReference type="InterPro" id="IPR035940">
    <property type="entry name" value="CAP_sf"/>
</dbReference>
<dbReference type="PANTHER" id="PTHR31157:SF1">
    <property type="entry name" value="SCP DOMAIN-CONTAINING PROTEIN"/>
    <property type="match status" value="1"/>
</dbReference>
<evidence type="ECO:0000313" key="2">
    <source>
        <dbReference type="EMBL" id="SFK07400.1"/>
    </source>
</evidence>
<dbReference type="AlphaFoldDB" id="A0A1I3WJ67"/>
<dbReference type="SUPFAM" id="SSF55797">
    <property type="entry name" value="PR-1-like"/>
    <property type="match status" value="1"/>
</dbReference>
<dbReference type="InterPro" id="IPR014044">
    <property type="entry name" value="CAP_dom"/>
</dbReference>
<keyword evidence="3" id="KW-1185">Reference proteome</keyword>
<dbReference type="Gene3D" id="3.40.33.10">
    <property type="entry name" value="CAP"/>
    <property type="match status" value="1"/>
</dbReference>
<organism evidence="2 3">
    <name type="scientific">Celeribacter neptunius</name>
    <dbReference type="NCBI Taxonomy" id="588602"/>
    <lineage>
        <taxon>Bacteria</taxon>
        <taxon>Pseudomonadati</taxon>
        <taxon>Pseudomonadota</taxon>
        <taxon>Alphaproteobacteria</taxon>
        <taxon>Rhodobacterales</taxon>
        <taxon>Roseobacteraceae</taxon>
        <taxon>Celeribacter</taxon>
    </lineage>
</organism>
<dbReference type="Pfam" id="PF00188">
    <property type="entry name" value="CAP"/>
    <property type="match status" value="1"/>
</dbReference>
<name>A0A1I3WJ67_9RHOB</name>
<dbReference type="EMBL" id="FORH01000008">
    <property type="protein sequence ID" value="SFK07400.1"/>
    <property type="molecule type" value="Genomic_DNA"/>
</dbReference>
<reference evidence="3" key="1">
    <citation type="submission" date="2016-10" db="EMBL/GenBank/DDBJ databases">
        <authorList>
            <person name="Varghese N."/>
            <person name="Submissions S."/>
        </authorList>
    </citation>
    <scope>NUCLEOTIDE SEQUENCE [LARGE SCALE GENOMIC DNA]</scope>
    <source>
        <strain evidence="3">DSM 26471</strain>
    </source>
</reference>